<keyword evidence="12" id="KW-0547">Nucleotide-binding</keyword>
<dbReference type="PANTHER" id="PTHR34848:SF1">
    <property type="entry name" value="BIFUNCTIONAL ADENOSYLCOBALAMIN BIOSYNTHESIS PROTEIN COBU"/>
    <property type="match status" value="1"/>
</dbReference>
<organism evidence="18 19">
    <name type="scientific">Sellimonas intestinalis</name>
    <dbReference type="NCBI Taxonomy" id="1653434"/>
    <lineage>
        <taxon>Bacteria</taxon>
        <taxon>Bacillati</taxon>
        <taxon>Bacillota</taxon>
        <taxon>Clostridia</taxon>
        <taxon>Lachnospirales</taxon>
        <taxon>Lachnospiraceae</taxon>
        <taxon>Sellimonas</taxon>
    </lineage>
</organism>
<dbReference type="SUPFAM" id="SSF52540">
    <property type="entry name" value="P-loop containing nucleoside triphosphate hydrolases"/>
    <property type="match status" value="1"/>
</dbReference>
<evidence type="ECO:0000256" key="3">
    <source>
        <dbReference type="ARBA" id="ARBA00001522"/>
    </source>
</evidence>
<dbReference type="Pfam" id="PF02283">
    <property type="entry name" value="CobU"/>
    <property type="match status" value="1"/>
</dbReference>
<dbReference type="OrthoDB" id="9799422at2"/>
<name>A0A3E3K4J8_9FIRM</name>
<accession>A0A3E3K4J8</accession>
<dbReference type="RefSeq" id="WP_024733568.1">
    <property type="nucleotide sequence ID" value="NZ_BAABYU010000002.1"/>
</dbReference>
<gene>
    <name evidence="18" type="ORF">DW016_05040</name>
</gene>
<comment type="catalytic activity">
    <reaction evidence="2">
        <text>adenosylcob(III)inamide phosphate + GTP + H(+) = adenosylcob(III)inamide-GDP + diphosphate</text>
        <dbReference type="Rhea" id="RHEA:22712"/>
        <dbReference type="ChEBI" id="CHEBI:15378"/>
        <dbReference type="ChEBI" id="CHEBI:33019"/>
        <dbReference type="ChEBI" id="CHEBI:37565"/>
        <dbReference type="ChEBI" id="CHEBI:58502"/>
        <dbReference type="ChEBI" id="CHEBI:60487"/>
        <dbReference type="EC" id="2.7.7.62"/>
    </reaction>
</comment>
<evidence type="ECO:0000256" key="8">
    <source>
        <dbReference type="ARBA" id="ARBA00012016"/>
    </source>
</evidence>
<dbReference type="EMBL" id="QVLX01000002">
    <property type="protein sequence ID" value="RGE88873.1"/>
    <property type="molecule type" value="Genomic_DNA"/>
</dbReference>
<evidence type="ECO:0000256" key="2">
    <source>
        <dbReference type="ARBA" id="ARBA00000711"/>
    </source>
</evidence>
<comment type="pathway">
    <text evidence="5">Cofactor biosynthesis; adenosylcobalamin biosynthesis; adenosylcobalamin from cob(II)yrinate a,c-diamide: step 6/7.</text>
</comment>
<dbReference type="InterPro" id="IPR003203">
    <property type="entry name" value="CobU/CobP"/>
</dbReference>
<evidence type="ECO:0000256" key="13">
    <source>
        <dbReference type="ARBA" id="ARBA00022777"/>
    </source>
</evidence>
<keyword evidence="10" id="KW-0169">Cobalamin biosynthesis</keyword>
<comment type="catalytic activity">
    <reaction evidence="1">
        <text>adenosylcob(III)inamide + ATP = adenosylcob(III)inamide phosphate + ADP + H(+)</text>
        <dbReference type="Rhea" id="RHEA:15769"/>
        <dbReference type="ChEBI" id="CHEBI:2480"/>
        <dbReference type="ChEBI" id="CHEBI:15378"/>
        <dbReference type="ChEBI" id="CHEBI:30616"/>
        <dbReference type="ChEBI" id="CHEBI:58502"/>
        <dbReference type="ChEBI" id="CHEBI:456216"/>
        <dbReference type="EC" id="2.7.1.156"/>
    </reaction>
</comment>
<evidence type="ECO:0000313" key="19">
    <source>
        <dbReference type="Proteomes" id="UP000261080"/>
    </source>
</evidence>
<protein>
    <recommendedName>
        <fullName evidence="16">Adenosylcobinamide kinase</fullName>
        <ecNumber evidence="8">2.7.1.156</ecNumber>
        <ecNumber evidence="9">2.7.7.62</ecNumber>
    </recommendedName>
    <alternativeName>
        <fullName evidence="17">Adenosylcobinamide-phosphate guanylyltransferase</fullName>
    </alternativeName>
</protein>
<comment type="function">
    <text evidence="4">Catalyzes ATP-dependent phosphorylation of adenosylcobinamide and addition of GMP to adenosylcobinamide phosphate.</text>
</comment>
<evidence type="ECO:0000256" key="16">
    <source>
        <dbReference type="ARBA" id="ARBA00029570"/>
    </source>
</evidence>
<comment type="pathway">
    <text evidence="6">Cofactor biosynthesis; adenosylcobalamin biosynthesis; adenosylcobalamin from cob(II)yrinate a,c-diamide: step 5/7.</text>
</comment>
<dbReference type="EC" id="2.7.1.156" evidence="8"/>
<proteinExistence type="inferred from homology"/>
<reference evidence="18 19" key="1">
    <citation type="submission" date="2018-08" db="EMBL/GenBank/DDBJ databases">
        <title>A genome reference for cultivated species of the human gut microbiota.</title>
        <authorList>
            <person name="Zou Y."/>
            <person name="Xue W."/>
            <person name="Luo G."/>
        </authorList>
    </citation>
    <scope>NUCLEOTIDE SEQUENCE [LARGE SCALE GENOMIC DNA]</scope>
    <source>
        <strain evidence="18 19">AF37-2AT</strain>
    </source>
</reference>
<dbReference type="Gene3D" id="3.40.50.300">
    <property type="entry name" value="P-loop containing nucleotide triphosphate hydrolases"/>
    <property type="match status" value="1"/>
</dbReference>
<keyword evidence="15" id="KW-0342">GTP-binding</keyword>
<evidence type="ECO:0000256" key="12">
    <source>
        <dbReference type="ARBA" id="ARBA00022741"/>
    </source>
</evidence>
<comment type="similarity">
    <text evidence="7">Belongs to the CobU/CobP family.</text>
</comment>
<keyword evidence="19" id="KW-1185">Reference proteome</keyword>
<evidence type="ECO:0000256" key="17">
    <source>
        <dbReference type="ARBA" id="ARBA00030571"/>
    </source>
</evidence>
<keyword evidence="11" id="KW-0808">Transferase</keyword>
<evidence type="ECO:0000256" key="10">
    <source>
        <dbReference type="ARBA" id="ARBA00022573"/>
    </source>
</evidence>
<evidence type="ECO:0000313" key="18">
    <source>
        <dbReference type="EMBL" id="RGE88873.1"/>
    </source>
</evidence>
<evidence type="ECO:0000256" key="15">
    <source>
        <dbReference type="ARBA" id="ARBA00023134"/>
    </source>
</evidence>
<dbReference type="GO" id="GO:0008820">
    <property type="term" value="F:cobinamide phosphate guanylyltransferase activity"/>
    <property type="evidence" value="ECO:0007669"/>
    <property type="project" value="UniProtKB-EC"/>
</dbReference>
<sequence>MVVTVTGGSGSGKSRMAEEISQALCGGRKLYIATMIVCDEESRKRMERHQRQRAGMYFETVERPFGLERLTFKEKERLILLECMSNLIANELYGGENFAMRDPKETKETIIRGIGHLREHAEHLVVVSNEMFRNGTYSVEMNDYLKVAGQVDRYLAGCSDIVIESVFGIPYFWKREKRLWLEKGKWLWDKEE</sequence>
<evidence type="ECO:0000256" key="5">
    <source>
        <dbReference type="ARBA" id="ARBA00004692"/>
    </source>
</evidence>
<dbReference type="Proteomes" id="UP000261080">
    <property type="component" value="Unassembled WGS sequence"/>
</dbReference>
<dbReference type="GO" id="GO:0005524">
    <property type="term" value="F:ATP binding"/>
    <property type="evidence" value="ECO:0007669"/>
    <property type="project" value="UniProtKB-KW"/>
</dbReference>
<dbReference type="AlphaFoldDB" id="A0A3E3K4J8"/>
<dbReference type="EC" id="2.7.7.62" evidence="9"/>
<keyword evidence="14" id="KW-0067">ATP-binding</keyword>
<dbReference type="UniPathway" id="UPA00148">
    <property type="reaction ID" value="UER00236"/>
</dbReference>
<evidence type="ECO:0000256" key="11">
    <source>
        <dbReference type="ARBA" id="ARBA00022679"/>
    </source>
</evidence>
<dbReference type="InterPro" id="IPR027417">
    <property type="entry name" value="P-loop_NTPase"/>
</dbReference>
<evidence type="ECO:0000256" key="14">
    <source>
        <dbReference type="ARBA" id="ARBA00022840"/>
    </source>
</evidence>
<evidence type="ECO:0000256" key="1">
    <source>
        <dbReference type="ARBA" id="ARBA00000312"/>
    </source>
</evidence>
<dbReference type="GO" id="GO:0009236">
    <property type="term" value="P:cobalamin biosynthetic process"/>
    <property type="evidence" value="ECO:0007669"/>
    <property type="project" value="UniProtKB-UniPathway"/>
</dbReference>
<evidence type="ECO:0000256" key="9">
    <source>
        <dbReference type="ARBA" id="ARBA00012523"/>
    </source>
</evidence>
<comment type="catalytic activity">
    <reaction evidence="3">
        <text>adenosylcob(III)inamide + GTP = adenosylcob(III)inamide phosphate + GDP + H(+)</text>
        <dbReference type="Rhea" id="RHEA:15765"/>
        <dbReference type="ChEBI" id="CHEBI:2480"/>
        <dbReference type="ChEBI" id="CHEBI:15378"/>
        <dbReference type="ChEBI" id="CHEBI:37565"/>
        <dbReference type="ChEBI" id="CHEBI:58189"/>
        <dbReference type="ChEBI" id="CHEBI:58502"/>
        <dbReference type="EC" id="2.7.1.156"/>
    </reaction>
</comment>
<comment type="caution">
    <text evidence="18">The sequence shown here is derived from an EMBL/GenBank/DDBJ whole genome shotgun (WGS) entry which is preliminary data.</text>
</comment>
<dbReference type="PANTHER" id="PTHR34848">
    <property type="match status" value="1"/>
</dbReference>
<dbReference type="GO" id="GO:0005525">
    <property type="term" value="F:GTP binding"/>
    <property type="evidence" value="ECO:0007669"/>
    <property type="project" value="UniProtKB-KW"/>
</dbReference>
<evidence type="ECO:0000256" key="7">
    <source>
        <dbReference type="ARBA" id="ARBA00007490"/>
    </source>
</evidence>
<keyword evidence="13 18" id="KW-0418">Kinase</keyword>
<evidence type="ECO:0000256" key="6">
    <source>
        <dbReference type="ARBA" id="ARBA00005159"/>
    </source>
</evidence>
<evidence type="ECO:0000256" key="4">
    <source>
        <dbReference type="ARBA" id="ARBA00003889"/>
    </source>
</evidence>
<dbReference type="GO" id="GO:0043752">
    <property type="term" value="F:adenosylcobinamide kinase activity"/>
    <property type="evidence" value="ECO:0007669"/>
    <property type="project" value="UniProtKB-EC"/>
</dbReference>